<evidence type="ECO:0000313" key="4">
    <source>
        <dbReference type="Proteomes" id="UP000292445"/>
    </source>
</evidence>
<keyword evidence="4" id="KW-1185">Reference proteome</keyword>
<dbReference type="InterPro" id="IPR005064">
    <property type="entry name" value="BUG"/>
</dbReference>
<proteinExistence type="inferred from homology"/>
<gene>
    <name evidence="3" type="ORF">EV675_4959</name>
</gene>
<dbReference type="Gene3D" id="3.40.190.10">
    <property type="entry name" value="Periplasmic binding protein-like II"/>
    <property type="match status" value="1"/>
</dbReference>
<protein>
    <submittedName>
        <fullName evidence="3">Tripartite-type tricarboxylate transporter receptor subunit TctC</fullName>
    </submittedName>
</protein>
<organism evidence="3 4">
    <name type="scientific">Pigmentiphaga kullae</name>
    <dbReference type="NCBI Taxonomy" id="151784"/>
    <lineage>
        <taxon>Bacteria</taxon>
        <taxon>Pseudomonadati</taxon>
        <taxon>Pseudomonadota</taxon>
        <taxon>Betaproteobacteria</taxon>
        <taxon>Burkholderiales</taxon>
        <taxon>Alcaligenaceae</taxon>
        <taxon>Pigmentiphaga</taxon>
    </lineage>
</organism>
<dbReference type="PANTHER" id="PTHR42928">
    <property type="entry name" value="TRICARBOXYLATE-BINDING PROTEIN"/>
    <property type="match status" value="1"/>
</dbReference>
<dbReference type="InterPro" id="IPR042100">
    <property type="entry name" value="Bug_dom1"/>
</dbReference>
<keyword evidence="3" id="KW-0675">Receptor</keyword>
<dbReference type="PANTHER" id="PTHR42928:SF5">
    <property type="entry name" value="BLR1237 PROTEIN"/>
    <property type="match status" value="1"/>
</dbReference>
<dbReference type="OrthoDB" id="8879855at2"/>
<evidence type="ECO:0000256" key="1">
    <source>
        <dbReference type="ARBA" id="ARBA00006987"/>
    </source>
</evidence>
<keyword evidence="2" id="KW-0732">Signal</keyword>
<dbReference type="PIRSF" id="PIRSF017082">
    <property type="entry name" value="YflP"/>
    <property type="match status" value="1"/>
</dbReference>
<dbReference type="Gene3D" id="3.40.190.150">
    <property type="entry name" value="Bordetella uptake gene, domain 1"/>
    <property type="match status" value="1"/>
</dbReference>
<dbReference type="Proteomes" id="UP000292445">
    <property type="component" value="Unassembled WGS sequence"/>
</dbReference>
<dbReference type="EMBL" id="SGXC01000003">
    <property type="protein sequence ID" value="RZS78314.1"/>
    <property type="molecule type" value="Genomic_DNA"/>
</dbReference>
<evidence type="ECO:0000313" key="3">
    <source>
        <dbReference type="EMBL" id="RZS78314.1"/>
    </source>
</evidence>
<feature type="signal peptide" evidence="2">
    <location>
        <begin position="1"/>
        <end position="22"/>
    </location>
</feature>
<dbReference type="Pfam" id="PF03401">
    <property type="entry name" value="TctC"/>
    <property type="match status" value="1"/>
</dbReference>
<dbReference type="RefSeq" id="WP_130360992.1">
    <property type="nucleotide sequence ID" value="NZ_SGXC01000003.1"/>
</dbReference>
<sequence>MKSIIASVGMALLVCAGTPARAADAYPAKPVRMVIPLAAGSAVDKAVRIVVQKMSEDLGQPFVVENIPGSSGLIGADKVAKAAPDGYTLGGFNDSILTMIPHIYPNMPWHPLKDFDPVSLVATVEWGLVVPADSPYRTAADFIADARANPGRINYSSGGNGSPQHIAMALFARKAGLDIVHVPYKGATPGAVAVAGKEVQAGFQGLGTVAGLIQGGKVKLLAVSTKEPLAQFPGVPTVDTSGLPGFFFDSWATIVAPHGTPRPIVDRLHQSVVKALAAADVKAQLAPLGMTLRGIGPDEFGAATRGNFDLYQQLIRDGNIQSN</sequence>
<accession>A0A4Q7N8L8</accession>
<name>A0A4Q7N8L8_9BURK</name>
<reference evidence="3 4" key="1">
    <citation type="submission" date="2019-02" db="EMBL/GenBank/DDBJ databases">
        <title>Genomic Encyclopedia of Type Strains, Phase IV (KMG-IV): sequencing the most valuable type-strain genomes for metagenomic binning, comparative biology and taxonomic classification.</title>
        <authorList>
            <person name="Goeker M."/>
        </authorList>
    </citation>
    <scope>NUCLEOTIDE SEQUENCE [LARGE SCALE GENOMIC DNA]</scope>
    <source>
        <strain evidence="3 4">K24</strain>
    </source>
</reference>
<dbReference type="SUPFAM" id="SSF53850">
    <property type="entry name" value="Periplasmic binding protein-like II"/>
    <property type="match status" value="1"/>
</dbReference>
<comment type="caution">
    <text evidence="3">The sequence shown here is derived from an EMBL/GenBank/DDBJ whole genome shotgun (WGS) entry which is preliminary data.</text>
</comment>
<evidence type="ECO:0000256" key="2">
    <source>
        <dbReference type="SAM" id="SignalP"/>
    </source>
</evidence>
<dbReference type="AlphaFoldDB" id="A0A4Q7N8L8"/>
<dbReference type="CDD" id="cd07012">
    <property type="entry name" value="PBP2_Bug_TTT"/>
    <property type="match status" value="1"/>
</dbReference>
<comment type="similarity">
    <text evidence="1">Belongs to the UPF0065 (bug) family.</text>
</comment>
<feature type="chain" id="PRO_5020849477" evidence="2">
    <location>
        <begin position="23"/>
        <end position="323"/>
    </location>
</feature>